<comment type="caution">
    <text evidence="2">The sequence shown here is derived from an EMBL/GenBank/DDBJ whole genome shotgun (WGS) entry which is preliminary data.</text>
</comment>
<dbReference type="AlphaFoldDB" id="A0A7W9MUM9"/>
<dbReference type="PANTHER" id="PTHR30011">
    <property type="entry name" value="ALKANESULFONATE MONOOXYGENASE-RELATED"/>
    <property type="match status" value="1"/>
</dbReference>
<name>A0A7W9MUM9_9ACTN</name>
<dbReference type="RefSeq" id="WP_184796675.1">
    <property type="nucleotide sequence ID" value="NZ_JACHMY010000001.1"/>
</dbReference>
<reference evidence="2 3" key="1">
    <citation type="submission" date="2020-08" db="EMBL/GenBank/DDBJ databases">
        <title>Sequencing the genomes of 1000 actinobacteria strains.</title>
        <authorList>
            <person name="Klenk H.-P."/>
        </authorList>
    </citation>
    <scope>NUCLEOTIDE SEQUENCE [LARGE SCALE GENOMIC DNA]</scope>
    <source>
        <strain evidence="2 3">DSM 28967</strain>
    </source>
</reference>
<dbReference type="Gene3D" id="3.20.20.30">
    <property type="entry name" value="Luciferase-like domain"/>
    <property type="match status" value="1"/>
</dbReference>
<dbReference type="PANTHER" id="PTHR30011:SF32">
    <property type="entry name" value="CONSERVED PROTEIN"/>
    <property type="match status" value="1"/>
</dbReference>
<dbReference type="Pfam" id="PF00296">
    <property type="entry name" value="Bac_luciferase"/>
    <property type="match status" value="1"/>
</dbReference>
<dbReference type="SUPFAM" id="SSF51679">
    <property type="entry name" value="Bacterial luciferase-like"/>
    <property type="match status" value="1"/>
</dbReference>
<dbReference type="InterPro" id="IPR036661">
    <property type="entry name" value="Luciferase-like_sf"/>
</dbReference>
<feature type="domain" description="Luciferase-like" evidence="1">
    <location>
        <begin position="19"/>
        <end position="247"/>
    </location>
</feature>
<accession>A0A7W9MUM9</accession>
<dbReference type="Proteomes" id="UP000549971">
    <property type="component" value="Unassembled WGS sequence"/>
</dbReference>
<dbReference type="EMBL" id="JACHMY010000001">
    <property type="protein sequence ID" value="MBB5837016.1"/>
    <property type="molecule type" value="Genomic_DNA"/>
</dbReference>
<keyword evidence="3" id="KW-1185">Reference proteome</keyword>
<protein>
    <submittedName>
        <fullName evidence="2">Putative F420-dependent oxidoreductase</fullName>
    </submittedName>
</protein>
<dbReference type="InterPro" id="IPR011251">
    <property type="entry name" value="Luciferase-like_dom"/>
</dbReference>
<evidence type="ECO:0000313" key="3">
    <source>
        <dbReference type="Proteomes" id="UP000549971"/>
    </source>
</evidence>
<dbReference type="InterPro" id="IPR019921">
    <property type="entry name" value="Lucif-like_OxRdtase_Rv2161c"/>
</dbReference>
<proteinExistence type="predicted"/>
<dbReference type="InterPro" id="IPR051260">
    <property type="entry name" value="Diverse_substr_monoxygenases"/>
</dbReference>
<dbReference type="GO" id="GO:0016705">
    <property type="term" value="F:oxidoreductase activity, acting on paired donors, with incorporation or reduction of molecular oxygen"/>
    <property type="evidence" value="ECO:0007669"/>
    <property type="project" value="InterPro"/>
</dbReference>
<evidence type="ECO:0000313" key="2">
    <source>
        <dbReference type="EMBL" id="MBB5837016.1"/>
    </source>
</evidence>
<gene>
    <name evidence="2" type="ORF">HDA39_003750</name>
</gene>
<organism evidence="2 3">
    <name type="scientific">Kribbella italica</name>
    <dbReference type="NCBI Taxonomy" id="1540520"/>
    <lineage>
        <taxon>Bacteria</taxon>
        <taxon>Bacillati</taxon>
        <taxon>Actinomycetota</taxon>
        <taxon>Actinomycetes</taxon>
        <taxon>Propionibacteriales</taxon>
        <taxon>Kribbellaceae</taxon>
        <taxon>Kribbella</taxon>
    </lineage>
</organism>
<sequence>MPLKLGTALPQMKQFDLGRDVVRVAQIAEQTGYESLWVFERTLFPTPMTHGLYNVPGLAWPDSYRSVADPLVTLAMAGAVTERARLGTSVLVAPYHVPFQLARWFATLDAATGGRAVAGLGVGWSPDEFAAGSVAPLEKRGAVLDEVLDVFAAVHGADPVSYEGTLTAIPPSEVGPKPVNSVPVYLAATNGPALRRLVDRADGWMPVGLTADQLAEEWKQVKSLAAQRGRTRPLDLVVRANITLTEQPVEGTDRPPFRGTIDQLVDDVLAHARIDGVQEILLDLTSTARDGDHLVEKLQELYAAVRSAGV</sequence>
<dbReference type="NCBIfam" id="TIGR03619">
    <property type="entry name" value="F420_Rv2161c"/>
    <property type="match status" value="1"/>
</dbReference>
<evidence type="ECO:0000259" key="1">
    <source>
        <dbReference type="Pfam" id="PF00296"/>
    </source>
</evidence>